<gene>
    <name evidence="1" type="ORF">ENP88_08570</name>
</gene>
<evidence type="ECO:0000313" key="1">
    <source>
        <dbReference type="EMBL" id="HEH36160.1"/>
    </source>
</evidence>
<reference evidence="1" key="1">
    <citation type="journal article" date="2020" name="mSystems">
        <title>Genome- and Community-Level Interaction Insights into Carbon Utilization and Element Cycling Functions of Hydrothermarchaeota in Hydrothermal Sediment.</title>
        <authorList>
            <person name="Zhou Z."/>
            <person name="Liu Y."/>
            <person name="Xu W."/>
            <person name="Pan J."/>
            <person name="Luo Z.H."/>
            <person name="Li M."/>
        </authorList>
    </citation>
    <scope>NUCLEOTIDE SEQUENCE [LARGE SCALE GENOMIC DNA]</scope>
    <source>
        <strain evidence="1">SpSt-26</strain>
    </source>
</reference>
<comment type="caution">
    <text evidence="1">The sequence shown here is derived from an EMBL/GenBank/DDBJ whole genome shotgun (WGS) entry which is preliminary data.</text>
</comment>
<name>A0A7J2TKL5_ARCFL</name>
<dbReference type="Gene3D" id="2.40.128.630">
    <property type="match status" value="1"/>
</dbReference>
<sequence length="82" mass="9330">MLFKDNEEVQWKVEFGEKGSKAYLKTSSLRMGKVCVRSGDGNLYCFSENGEMLWSEYIGGILRGLAYGERTLFATSEFEVLK</sequence>
<dbReference type="InterPro" id="IPR011047">
    <property type="entry name" value="Quinoprotein_ADH-like_sf"/>
</dbReference>
<accession>A0A7J2TKL5</accession>
<proteinExistence type="predicted"/>
<protein>
    <submittedName>
        <fullName evidence="1">Uncharacterized protein</fullName>
    </submittedName>
</protein>
<dbReference type="AlphaFoldDB" id="A0A7J2TKL5"/>
<dbReference type="EMBL" id="DSLA01000139">
    <property type="protein sequence ID" value="HEH36160.1"/>
    <property type="molecule type" value="Genomic_DNA"/>
</dbReference>
<dbReference type="SUPFAM" id="SSF50998">
    <property type="entry name" value="Quinoprotein alcohol dehydrogenase-like"/>
    <property type="match status" value="1"/>
</dbReference>
<organism evidence="1">
    <name type="scientific">Archaeoglobus fulgidus</name>
    <dbReference type="NCBI Taxonomy" id="2234"/>
    <lineage>
        <taxon>Archaea</taxon>
        <taxon>Methanobacteriati</taxon>
        <taxon>Methanobacteriota</taxon>
        <taxon>Archaeoglobi</taxon>
        <taxon>Archaeoglobales</taxon>
        <taxon>Archaeoglobaceae</taxon>
        <taxon>Archaeoglobus</taxon>
    </lineage>
</organism>